<dbReference type="EMBL" id="LR595887">
    <property type="protein sequence ID" value="VUD39083.1"/>
    <property type="molecule type" value="Genomic_DNA"/>
</dbReference>
<dbReference type="RefSeq" id="YP_009877386.1">
    <property type="nucleotide sequence ID" value="NC_049390.1"/>
</dbReference>
<evidence type="ECO:0000313" key="2">
    <source>
        <dbReference type="Proteomes" id="UP000423183"/>
    </source>
</evidence>
<name>A0A653FSF8_9CAUD</name>
<organism evidence="1">
    <name type="scientific">Peduovirus P24A7b</name>
    <dbReference type="NCBI Taxonomy" id="2844219"/>
    <lineage>
        <taxon>Viruses</taxon>
        <taxon>Duplodnaviria</taxon>
        <taxon>Heunggongvirae</taxon>
        <taxon>Uroviricota</taxon>
        <taxon>Caudoviricetes</taxon>
        <taxon>Peduoviridae</taxon>
        <taxon>Peduovirus</taxon>
    </lineage>
</organism>
<dbReference type="Proteomes" id="UP000423183">
    <property type="component" value="Chromosome"/>
</dbReference>
<dbReference type="GeneID" id="55806575"/>
<protein>
    <submittedName>
        <fullName evidence="1">Uncharacterized protein</fullName>
    </submittedName>
</protein>
<evidence type="ECO:0000313" key="1">
    <source>
        <dbReference type="EMBL" id="VUD39083.1"/>
    </source>
</evidence>
<keyword evidence="2" id="KW-1185">Reference proteome</keyword>
<accession>A0A653FSF8</accession>
<dbReference type="KEGG" id="vg:55806575"/>
<sequence length="99" mass="11305">MNICKLLALALRANSFQPSKTSTNAVKILLSTNASLRSLFNPASPENKFHDWRRSLSSAWWWHNSGLTDMVKPPVIIPDYFGTPDQLVRRQIFVNHNLL</sequence>
<proteinExistence type="predicted"/>
<reference evidence="1" key="1">
    <citation type="submission" date="2020-02" db="EMBL/GenBank/DDBJ databases">
        <authorList>
            <person name="Petit M.-A."/>
            <person name="Lossouarn J."/>
        </authorList>
    </citation>
    <scope>NUCLEOTIDE SEQUENCE</scope>
</reference>